<sequence>MYCLTRRRKGKHGKKQQQHENGWTSERSEQGRQQEQQQQNENQQAGQEGKQEAEVKFTKGKQHKGKPGNKDAMADSKGYKQQKQKEKLNKDQAAAQEKQQSKYAKKADKGKQTKEPKVQKEEAQQQQGDKGAAEHQPEPAQYYKQDQAQRPVEQSQPVAKDLCADSRTHQAAPSSTKCQTEAQQAPATQAAAPAMAGRPACPQSKTSLGHGCIQSCACPDAAVCFAATGNARGVCKLPEPDDLTRGSYLP</sequence>
<organism evidence="2 3">
    <name type="scientific">Haemaphysalis longicornis</name>
    <name type="common">Bush tick</name>
    <dbReference type="NCBI Taxonomy" id="44386"/>
    <lineage>
        <taxon>Eukaryota</taxon>
        <taxon>Metazoa</taxon>
        <taxon>Ecdysozoa</taxon>
        <taxon>Arthropoda</taxon>
        <taxon>Chelicerata</taxon>
        <taxon>Arachnida</taxon>
        <taxon>Acari</taxon>
        <taxon>Parasitiformes</taxon>
        <taxon>Ixodida</taxon>
        <taxon>Ixodoidea</taxon>
        <taxon>Ixodidae</taxon>
        <taxon>Haemaphysalinae</taxon>
        <taxon>Haemaphysalis</taxon>
    </lineage>
</organism>
<proteinExistence type="predicted"/>
<dbReference type="AlphaFoldDB" id="A0A9J6H965"/>
<feature type="compositionally biased region" description="Basic residues" evidence="1">
    <location>
        <begin position="1"/>
        <end position="16"/>
    </location>
</feature>
<gene>
    <name evidence="2" type="ORF">HPB48_025590</name>
</gene>
<dbReference type="VEuPathDB" id="VectorBase:HLOH_050444"/>
<feature type="region of interest" description="Disordered" evidence="1">
    <location>
        <begin position="1"/>
        <end position="203"/>
    </location>
</feature>
<evidence type="ECO:0000313" key="3">
    <source>
        <dbReference type="Proteomes" id="UP000821853"/>
    </source>
</evidence>
<dbReference type="OrthoDB" id="6508899at2759"/>
<protein>
    <submittedName>
        <fullName evidence="2">Uncharacterized protein</fullName>
    </submittedName>
</protein>
<evidence type="ECO:0000256" key="1">
    <source>
        <dbReference type="SAM" id="MobiDB-lite"/>
    </source>
</evidence>
<evidence type="ECO:0000313" key="2">
    <source>
        <dbReference type="EMBL" id="KAH9383820.1"/>
    </source>
</evidence>
<name>A0A9J6H965_HAELO</name>
<feature type="compositionally biased region" description="Basic and acidic residues" evidence="1">
    <location>
        <begin position="105"/>
        <end position="123"/>
    </location>
</feature>
<accession>A0A9J6H965</accession>
<keyword evidence="3" id="KW-1185">Reference proteome</keyword>
<dbReference type="Proteomes" id="UP000821853">
    <property type="component" value="Unassembled WGS sequence"/>
</dbReference>
<feature type="compositionally biased region" description="Basic residues" evidence="1">
    <location>
        <begin position="58"/>
        <end position="67"/>
    </location>
</feature>
<dbReference type="OMA" id="PAKYHKQ"/>
<feature type="compositionally biased region" description="Polar residues" evidence="1">
    <location>
        <begin position="169"/>
        <end position="181"/>
    </location>
</feature>
<comment type="caution">
    <text evidence="2">The sequence shown here is derived from an EMBL/GenBank/DDBJ whole genome shotgun (WGS) entry which is preliminary data.</text>
</comment>
<feature type="compositionally biased region" description="Basic and acidic residues" evidence="1">
    <location>
        <begin position="68"/>
        <end position="90"/>
    </location>
</feature>
<feature type="compositionally biased region" description="Polar residues" evidence="1">
    <location>
        <begin position="144"/>
        <end position="157"/>
    </location>
</feature>
<reference evidence="2 3" key="1">
    <citation type="journal article" date="2020" name="Cell">
        <title>Large-Scale Comparative Analyses of Tick Genomes Elucidate Their Genetic Diversity and Vector Capacities.</title>
        <authorList>
            <consortium name="Tick Genome and Microbiome Consortium (TIGMIC)"/>
            <person name="Jia N."/>
            <person name="Wang J."/>
            <person name="Shi W."/>
            <person name="Du L."/>
            <person name="Sun Y."/>
            <person name="Zhan W."/>
            <person name="Jiang J.F."/>
            <person name="Wang Q."/>
            <person name="Zhang B."/>
            <person name="Ji P."/>
            <person name="Bell-Sakyi L."/>
            <person name="Cui X.M."/>
            <person name="Yuan T.T."/>
            <person name="Jiang B.G."/>
            <person name="Yang W.F."/>
            <person name="Lam T.T."/>
            <person name="Chang Q.C."/>
            <person name="Ding S.J."/>
            <person name="Wang X.J."/>
            <person name="Zhu J.G."/>
            <person name="Ruan X.D."/>
            <person name="Zhao L."/>
            <person name="Wei J.T."/>
            <person name="Ye R.Z."/>
            <person name="Que T.C."/>
            <person name="Du C.H."/>
            <person name="Zhou Y.H."/>
            <person name="Cheng J.X."/>
            <person name="Dai P.F."/>
            <person name="Guo W.B."/>
            <person name="Han X.H."/>
            <person name="Huang E.J."/>
            <person name="Li L.F."/>
            <person name="Wei W."/>
            <person name="Gao Y.C."/>
            <person name="Liu J.Z."/>
            <person name="Shao H.Z."/>
            <person name="Wang X."/>
            <person name="Wang C.C."/>
            <person name="Yang T.C."/>
            <person name="Huo Q.B."/>
            <person name="Li W."/>
            <person name="Chen H.Y."/>
            <person name="Chen S.E."/>
            <person name="Zhou L.G."/>
            <person name="Ni X.B."/>
            <person name="Tian J.H."/>
            <person name="Sheng Y."/>
            <person name="Liu T."/>
            <person name="Pan Y.S."/>
            <person name="Xia L.Y."/>
            <person name="Li J."/>
            <person name="Zhao F."/>
            <person name="Cao W.C."/>
        </authorList>
    </citation>
    <scope>NUCLEOTIDE SEQUENCE [LARGE SCALE GENOMIC DNA]</scope>
    <source>
        <strain evidence="2">HaeL-2018</strain>
    </source>
</reference>
<dbReference type="EMBL" id="JABSTR010001252">
    <property type="protein sequence ID" value="KAH9383820.1"/>
    <property type="molecule type" value="Genomic_DNA"/>
</dbReference>
<feature type="compositionally biased region" description="Low complexity" evidence="1">
    <location>
        <begin position="33"/>
        <end position="48"/>
    </location>
</feature>
<feature type="compositionally biased region" description="Low complexity" evidence="1">
    <location>
        <begin position="182"/>
        <end position="200"/>
    </location>
</feature>